<dbReference type="Proteomes" id="UP001620409">
    <property type="component" value="Unassembled WGS sequence"/>
</dbReference>
<name>A0ABW8IM56_9GAMM</name>
<reference evidence="1 2" key="1">
    <citation type="submission" date="2020-10" db="EMBL/GenBank/DDBJ databases">
        <title>Phylogeny of dyella-like bacteria.</title>
        <authorList>
            <person name="Fu J."/>
        </authorList>
    </citation>
    <scope>NUCLEOTIDE SEQUENCE [LARGE SCALE GENOMIC DNA]</scope>
    <source>
        <strain evidence="1 2">DHG40</strain>
    </source>
</reference>
<keyword evidence="2" id="KW-1185">Reference proteome</keyword>
<comment type="caution">
    <text evidence="1">The sequence shown here is derived from an EMBL/GenBank/DDBJ whole genome shotgun (WGS) entry which is preliminary data.</text>
</comment>
<proteinExistence type="predicted"/>
<evidence type="ECO:0000313" key="1">
    <source>
        <dbReference type="EMBL" id="MFK2856295.1"/>
    </source>
</evidence>
<accession>A0ABW8IM56</accession>
<dbReference type="Pfam" id="PF13148">
    <property type="entry name" value="DUF3987"/>
    <property type="match status" value="1"/>
</dbReference>
<evidence type="ECO:0000313" key="2">
    <source>
        <dbReference type="Proteomes" id="UP001620409"/>
    </source>
</evidence>
<gene>
    <name evidence="1" type="ORF">ISP18_16945</name>
</gene>
<protein>
    <submittedName>
        <fullName evidence="1">DUF3987 domain-containing protein</fullName>
    </submittedName>
</protein>
<dbReference type="EMBL" id="JADIKI010000023">
    <property type="protein sequence ID" value="MFK2856295.1"/>
    <property type="molecule type" value="Genomic_DNA"/>
</dbReference>
<organism evidence="1 2">
    <name type="scientific">Dyella humi</name>
    <dbReference type="NCBI Taxonomy" id="1770547"/>
    <lineage>
        <taxon>Bacteria</taxon>
        <taxon>Pseudomonadati</taxon>
        <taxon>Pseudomonadota</taxon>
        <taxon>Gammaproteobacteria</taxon>
        <taxon>Lysobacterales</taxon>
        <taxon>Rhodanobacteraceae</taxon>
        <taxon>Dyella</taxon>
    </lineage>
</organism>
<sequence>MIDYVVSGSSNPVYIDWSATLQSHLSDFWRNALLESPAQAGIPHALCFVSQLGIAAPVVAPHSSVKHPISGEETPLSLFIWGIAESGVGKTPAYNAFVKPMLEVFAREESQSGATSDQFKSKYRLWELKRKGLDKAIVKAAQACEPDDHLQAAMRKHENDMPTDDRVLYQVMSFSAFAKASRTKHKRIIIASDEAHPILKSGVMSHPAVLCTAWQGGNQAFILDGAHTECSFNDMILNSVLFVQPKFFDQLLTKNDEAARESGLMARSLIVRCWSHQDYDLPSNEVMDQGHLRAFLARLEQLVVEAFKHRRVGDYSRTILTFSADAVALWKKERDAINEQVKPGGKLENISDFAAKYMDNASRIAGIFHVVDGLEGEINSTTLSRAIAVMRMFLAEFKRMFDPTDDTPKSIKDAWRVARYLYEHNWVPNILPASYNDVLQGRAVREGGSDYDAAVNHLINVGYVTMEKPEHKKFLRLNPTAFCQLTAKSFKGPIPEAFYRAPIHCYNDPRRQGPLPFAGGLYSSQAHHQHTDGRR</sequence>
<dbReference type="InterPro" id="IPR025048">
    <property type="entry name" value="DUF3987"/>
</dbReference>
<dbReference type="RefSeq" id="WP_380014758.1">
    <property type="nucleotide sequence ID" value="NZ_JADIKI010000023.1"/>
</dbReference>